<feature type="region of interest" description="Disordered" evidence="1">
    <location>
        <begin position="494"/>
        <end position="517"/>
    </location>
</feature>
<name>A0A6D2KY73_9BRAS</name>
<protein>
    <recommendedName>
        <fullName evidence="2">Aminotransferase-like plant mobile domain-containing protein</fullName>
    </recommendedName>
</protein>
<dbReference type="Pfam" id="PF10536">
    <property type="entry name" value="PMD"/>
    <property type="match status" value="1"/>
</dbReference>
<dbReference type="EMBL" id="CACVBM020001695">
    <property type="protein sequence ID" value="CAA7057466.1"/>
    <property type="molecule type" value="Genomic_DNA"/>
</dbReference>
<feature type="compositionally biased region" description="Acidic residues" evidence="1">
    <location>
        <begin position="690"/>
        <end position="708"/>
    </location>
</feature>
<feature type="compositionally biased region" description="Basic and acidic residues" evidence="1">
    <location>
        <begin position="562"/>
        <end position="579"/>
    </location>
</feature>
<reference evidence="3" key="1">
    <citation type="submission" date="2020-01" db="EMBL/GenBank/DDBJ databases">
        <authorList>
            <person name="Mishra B."/>
        </authorList>
    </citation>
    <scope>NUCLEOTIDE SEQUENCE [LARGE SCALE GENOMIC DNA]</scope>
</reference>
<sequence>MDLTSTSEDLVEEREELMVFPSENHIIKKARFLKPQVTSNDGSEARLRPAPSPTLKASSLCVSFCGWRLPNKRFKYWARKMAALHKPTWIKAGIFEAIAASTYKIHKDPSLILSLAQKWSPETKSFFFPWGEATITLEDVTVLLGFSVLGSSVFAPLESSEMEEAVEKLEKQRRESITQVSWISSFVDEPLEHEAFLVLWLSNFVFPDEHRRSISKDVFPIAVRLARGEKIALAPAVLACLYRDLGKIHALASTENVKLSSLFKLVQVWIWERFKSVRPEAKALPKRNKPRIAQWSGVKQRFDNVGLFLADDFDWRPYTKPLENWNPPQFYIEEAKCVRIDDDDEFVSFARCVRVSQLVGIGCMENYYPDRVAMQFGLAQDLPGLVTNHSGSFTKKEAWEDYNRSVDGSTLYIPSRLATGSVTDRYREWWMKSVSEMGEEGSETFNAGNTVDHYDDDDDDDDDDVSLKVLPLSQVLEKLGDGTKKVEKLTYKRRKRAREDDKESAMDCCQTQSEEEDDSITIAQIIKSRKRFNDVVNTGGGDAYGGLVVDHTVASFASGDETVARPEIEARSEENDENKSSGPSNGVAEKEEDDSITIAQIIKSRKRFNDVENTGGGDVYGGLEVDHNVSDLPQKLACGDETVTIPKIEQRGEENIDENKSSDPSNAVAEKEEDDSLTIAHVIKSREQCDDVVEDTEAEGGDASEELEERSRLEVLDNNDSELPQKLAYGDETVAAAPEIEQRSEENDENNSWNPPVASNGVAEKEEEEDVTDDERLKQRKLAIDELVLKLEARILKVEKTLAMIKQWKITRNHTKTQFLLSFLSK</sequence>
<evidence type="ECO:0000313" key="3">
    <source>
        <dbReference type="EMBL" id="CAA7057466.1"/>
    </source>
</evidence>
<proteinExistence type="predicted"/>
<evidence type="ECO:0000259" key="2">
    <source>
        <dbReference type="Pfam" id="PF10536"/>
    </source>
</evidence>
<dbReference type="OrthoDB" id="1572276at2759"/>
<feature type="region of interest" description="Disordered" evidence="1">
    <location>
        <begin position="560"/>
        <end position="593"/>
    </location>
</feature>
<evidence type="ECO:0000313" key="4">
    <source>
        <dbReference type="Proteomes" id="UP000467841"/>
    </source>
</evidence>
<evidence type="ECO:0000256" key="1">
    <source>
        <dbReference type="SAM" id="MobiDB-lite"/>
    </source>
</evidence>
<dbReference type="PANTHER" id="PTHR46033">
    <property type="entry name" value="PROTEIN MAIN-LIKE 2"/>
    <property type="match status" value="1"/>
</dbReference>
<dbReference type="InterPro" id="IPR044824">
    <property type="entry name" value="MAIN-like"/>
</dbReference>
<dbReference type="AlphaFoldDB" id="A0A6D2KY73"/>
<dbReference type="Proteomes" id="UP000467841">
    <property type="component" value="Unassembled WGS sequence"/>
</dbReference>
<dbReference type="GO" id="GO:0010073">
    <property type="term" value="P:meristem maintenance"/>
    <property type="evidence" value="ECO:0007669"/>
    <property type="project" value="InterPro"/>
</dbReference>
<keyword evidence="4" id="KW-1185">Reference proteome</keyword>
<gene>
    <name evidence="3" type="ORF">MERR_LOCUS44702</name>
</gene>
<dbReference type="PANTHER" id="PTHR46033:SF33">
    <property type="entry name" value="AMINOTRANSFERASE-LIKE, PLANT MOBILE DOMAIN FAMILY PROTEIN"/>
    <property type="match status" value="1"/>
</dbReference>
<feature type="compositionally biased region" description="Basic and acidic residues" evidence="1">
    <location>
        <begin position="648"/>
        <end position="661"/>
    </location>
</feature>
<dbReference type="InterPro" id="IPR019557">
    <property type="entry name" value="AminoTfrase-like_pln_mobile"/>
</dbReference>
<organism evidence="3 4">
    <name type="scientific">Microthlaspi erraticum</name>
    <dbReference type="NCBI Taxonomy" id="1685480"/>
    <lineage>
        <taxon>Eukaryota</taxon>
        <taxon>Viridiplantae</taxon>
        <taxon>Streptophyta</taxon>
        <taxon>Embryophyta</taxon>
        <taxon>Tracheophyta</taxon>
        <taxon>Spermatophyta</taxon>
        <taxon>Magnoliopsida</taxon>
        <taxon>eudicotyledons</taxon>
        <taxon>Gunneridae</taxon>
        <taxon>Pentapetalae</taxon>
        <taxon>rosids</taxon>
        <taxon>malvids</taxon>
        <taxon>Brassicales</taxon>
        <taxon>Brassicaceae</taxon>
        <taxon>Coluteocarpeae</taxon>
        <taxon>Microthlaspi</taxon>
    </lineage>
</organism>
<feature type="region of interest" description="Disordered" evidence="1">
    <location>
        <begin position="648"/>
        <end position="775"/>
    </location>
</feature>
<accession>A0A6D2KY73</accession>
<feature type="domain" description="Aminotransferase-like plant mobile" evidence="2">
    <location>
        <begin position="93"/>
        <end position="431"/>
    </location>
</feature>
<feature type="region of interest" description="Disordered" evidence="1">
    <location>
        <begin position="441"/>
        <end position="462"/>
    </location>
</feature>
<comment type="caution">
    <text evidence="3">The sequence shown here is derived from an EMBL/GenBank/DDBJ whole genome shotgun (WGS) entry which is preliminary data.</text>
</comment>